<dbReference type="AlphaFoldDB" id="A0A1H8SYG1"/>
<keyword evidence="5" id="KW-1185">Reference proteome</keyword>
<proteinExistence type="predicted"/>
<evidence type="ECO:0000313" key="4">
    <source>
        <dbReference type="EMBL" id="SEO83384.1"/>
    </source>
</evidence>
<dbReference type="GO" id="GO:0000976">
    <property type="term" value="F:transcription cis-regulatory region binding"/>
    <property type="evidence" value="ECO:0007669"/>
    <property type="project" value="TreeGrafter"/>
</dbReference>
<evidence type="ECO:0000256" key="1">
    <source>
        <dbReference type="ARBA" id="ARBA00023125"/>
    </source>
</evidence>
<dbReference type="PANTHER" id="PTHR30055:SF200">
    <property type="entry name" value="HTH-TYPE TRANSCRIPTIONAL REPRESSOR BDCR"/>
    <property type="match status" value="1"/>
</dbReference>
<dbReference type="PRINTS" id="PR00455">
    <property type="entry name" value="HTHTETR"/>
</dbReference>
<dbReference type="InterPro" id="IPR009057">
    <property type="entry name" value="Homeodomain-like_sf"/>
</dbReference>
<feature type="domain" description="HTH tetR-type" evidence="3">
    <location>
        <begin position="46"/>
        <end position="106"/>
    </location>
</feature>
<dbReference type="Proteomes" id="UP000199657">
    <property type="component" value="Unassembled WGS sequence"/>
</dbReference>
<dbReference type="Pfam" id="PF00440">
    <property type="entry name" value="TetR_N"/>
    <property type="match status" value="1"/>
</dbReference>
<name>A0A1H8SYG1_9GAMM</name>
<dbReference type="Gene3D" id="1.10.357.10">
    <property type="entry name" value="Tetracycline Repressor, domain 2"/>
    <property type="match status" value="1"/>
</dbReference>
<evidence type="ECO:0000256" key="2">
    <source>
        <dbReference type="PROSITE-ProRule" id="PRU00335"/>
    </source>
</evidence>
<dbReference type="InterPro" id="IPR036271">
    <property type="entry name" value="Tet_transcr_reg_TetR-rel_C_sf"/>
</dbReference>
<dbReference type="InterPro" id="IPR050109">
    <property type="entry name" value="HTH-type_TetR-like_transc_reg"/>
</dbReference>
<dbReference type="EMBL" id="FOEG01000003">
    <property type="protein sequence ID" value="SEO83384.1"/>
    <property type="molecule type" value="Genomic_DNA"/>
</dbReference>
<accession>A0A1H8SYG1</accession>
<dbReference type="PROSITE" id="PS50977">
    <property type="entry name" value="HTH_TETR_2"/>
    <property type="match status" value="1"/>
</dbReference>
<keyword evidence="1 2" id="KW-0238">DNA-binding</keyword>
<protein>
    <submittedName>
        <fullName evidence="4">Transcriptional regulator, TetR family</fullName>
    </submittedName>
</protein>
<gene>
    <name evidence="4" type="ORF">SAMN04488052_103267</name>
</gene>
<feature type="DNA-binding region" description="H-T-H motif" evidence="2">
    <location>
        <begin position="69"/>
        <end position="88"/>
    </location>
</feature>
<dbReference type="SUPFAM" id="SSF48498">
    <property type="entry name" value="Tetracyclin repressor-like, C-terminal domain"/>
    <property type="match status" value="1"/>
</dbReference>
<dbReference type="InterPro" id="IPR001647">
    <property type="entry name" value="HTH_TetR"/>
</dbReference>
<dbReference type="PANTHER" id="PTHR30055">
    <property type="entry name" value="HTH-TYPE TRANSCRIPTIONAL REGULATOR RUTR"/>
    <property type="match status" value="1"/>
</dbReference>
<sequence>MPGAFRAYYGADTAAARIQPMPPSTPLVFKDIGVEPSPAEGGRAKASARDRLLRAAGELFYEHGIGAIGVDAIVERAGVAKMTLYRNFRSKSELVCAWLERRDQGWQALFERTVLASDREPGDKILAIFDVLEEWFNSDDFQGCAYINADAERVDADAHTVILRHKQSMHDIFRTLAKEAGLDAPESVSEQLFLLMEGSMVTARVQRSSWPAAAARAAAARIIGQ</sequence>
<evidence type="ECO:0000313" key="5">
    <source>
        <dbReference type="Proteomes" id="UP000199657"/>
    </source>
</evidence>
<dbReference type="SUPFAM" id="SSF46689">
    <property type="entry name" value="Homeodomain-like"/>
    <property type="match status" value="1"/>
</dbReference>
<organism evidence="4 5">
    <name type="scientific">Aquisalimonas asiatica</name>
    <dbReference type="NCBI Taxonomy" id="406100"/>
    <lineage>
        <taxon>Bacteria</taxon>
        <taxon>Pseudomonadati</taxon>
        <taxon>Pseudomonadota</taxon>
        <taxon>Gammaproteobacteria</taxon>
        <taxon>Chromatiales</taxon>
        <taxon>Ectothiorhodospiraceae</taxon>
        <taxon>Aquisalimonas</taxon>
    </lineage>
</organism>
<dbReference type="STRING" id="406100.SAMN04488052_103267"/>
<reference evidence="4 5" key="1">
    <citation type="submission" date="2016-10" db="EMBL/GenBank/DDBJ databases">
        <authorList>
            <person name="de Groot N.N."/>
        </authorList>
    </citation>
    <scope>NUCLEOTIDE SEQUENCE [LARGE SCALE GENOMIC DNA]</scope>
    <source>
        <strain evidence="4 5">CGMCC 1.6291</strain>
    </source>
</reference>
<evidence type="ECO:0000259" key="3">
    <source>
        <dbReference type="PROSITE" id="PS50977"/>
    </source>
</evidence>
<dbReference type="GO" id="GO:0003700">
    <property type="term" value="F:DNA-binding transcription factor activity"/>
    <property type="evidence" value="ECO:0007669"/>
    <property type="project" value="TreeGrafter"/>
</dbReference>